<dbReference type="STRING" id="1211777.BN77_2820"/>
<dbReference type="PANTHER" id="PTHR43877:SF2">
    <property type="entry name" value="AMINOALKYLPHOSPHONATE N-ACETYLTRANSFERASE-RELATED"/>
    <property type="match status" value="1"/>
</dbReference>
<dbReference type="Pfam" id="PF00583">
    <property type="entry name" value="Acetyltransf_1"/>
    <property type="match status" value="1"/>
</dbReference>
<dbReference type="InterPro" id="IPR050832">
    <property type="entry name" value="Bact_Acetyltransf"/>
</dbReference>
<dbReference type="PROSITE" id="PS51186">
    <property type="entry name" value="GNAT"/>
    <property type="match status" value="1"/>
</dbReference>
<dbReference type="InterPro" id="IPR000182">
    <property type="entry name" value="GNAT_dom"/>
</dbReference>
<accession>K0PVT6</accession>
<dbReference type="GO" id="GO:0016747">
    <property type="term" value="F:acyltransferase activity, transferring groups other than amino-acyl groups"/>
    <property type="evidence" value="ECO:0007669"/>
    <property type="project" value="InterPro"/>
</dbReference>
<proteinExistence type="predicted"/>
<dbReference type="PANTHER" id="PTHR43877">
    <property type="entry name" value="AMINOALKYLPHOSPHONATE N-ACETYLTRANSFERASE-RELATED-RELATED"/>
    <property type="match status" value="1"/>
</dbReference>
<evidence type="ECO:0000256" key="1">
    <source>
        <dbReference type="ARBA" id="ARBA00022679"/>
    </source>
</evidence>
<sequence>MLRAATLDDLRAIEALTAEAYAPYTHLFGRPPIPVTEDYAPRINRGEVFLREVQGELAGLAVVEGHADHMMLFSIAVSPRFQGAGHGLAILKWAEDTAFEWRLPEIRLYTNARMERNIALYRRFGFRETGRRENPRRPGWVIVDMAKKVGGPRYGRKE</sequence>
<dbReference type="Gene3D" id="3.40.630.30">
    <property type="match status" value="1"/>
</dbReference>
<gene>
    <name evidence="4" type="ORF">BN77_2820</name>
</gene>
<keyword evidence="2" id="KW-0012">Acyltransferase</keyword>
<evidence type="ECO:0000256" key="2">
    <source>
        <dbReference type="ARBA" id="ARBA00023315"/>
    </source>
</evidence>
<keyword evidence="5" id="KW-1185">Reference proteome</keyword>
<dbReference type="Proteomes" id="UP000009319">
    <property type="component" value="Unassembled WGS sequence"/>
</dbReference>
<protein>
    <submittedName>
        <fullName evidence="4">Putative acetyltransferase protein</fullName>
    </submittedName>
</protein>
<dbReference type="CDD" id="cd04301">
    <property type="entry name" value="NAT_SF"/>
    <property type="match status" value="1"/>
</dbReference>
<name>K0PVT6_9HYPH</name>
<evidence type="ECO:0000313" key="4">
    <source>
        <dbReference type="EMBL" id="CCM75650.1"/>
    </source>
</evidence>
<organism evidence="4 5">
    <name type="scientific">Rhizobium mesoamericanum STM3625</name>
    <dbReference type="NCBI Taxonomy" id="1211777"/>
    <lineage>
        <taxon>Bacteria</taxon>
        <taxon>Pseudomonadati</taxon>
        <taxon>Pseudomonadota</taxon>
        <taxon>Alphaproteobacteria</taxon>
        <taxon>Hyphomicrobiales</taxon>
        <taxon>Rhizobiaceae</taxon>
        <taxon>Rhizobium/Agrobacterium group</taxon>
        <taxon>Rhizobium</taxon>
    </lineage>
</organism>
<evidence type="ECO:0000313" key="5">
    <source>
        <dbReference type="Proteomes" id="UP000009319"/>
    </source>
</evidence>
<dbReference type="EMBL" id="CANI01000019">
    <property type="protein sequence ID" value="CCM75650.1"/>
    <property type="molecule type" value="Genomic_DNA"/>
</dbReference>
<comment type="caution">
    <text evidence="4">The sequence shown here is derived from an EMBL/GenBank/DDBJ whole genome shotgun (WGS) entry which is preliminary data.</text>
</comment>
<keyword evidence="1 4" id="KW-0808">Transferase</keyword>
<dbReference type="eggNOG" id="COG0456">
    <property type="taxonomic scope" value="Bacteria"/>
</dbReference>
<evidence type="ECO:0000259" key="3">
    <source>
        <dbReference type="PROSITE" id="PS51186"/>
    </source>
</evidence>
<dbReference type="HOGENOM" id="CLU_139687_0_0_5"/>
<feature type="domain" description="N-acetyltransferase" evidence="3">
    <location>
        <begin position="1"/>
        <end position="150"/>
    </location>
</feature>
<dbReference type="InterPro" id="IPR016181">
    <property type="entry name" value="Acyl_CoA_acyltransferase"/>
</dbReference>
<dbReference type="AlphaFoldDB" id="K0PVT6"/>
<dbReference type="SUPFAM" id="SSF55729">
    <property type="entry name" value="Acyl-CoA N-acyltransferases (Nat)"/>
    <property type="match status" value="1"/>
</dbReference>
<reference evidence="4 5" key="1">
    <citation type="journal article" date="2013" name="Genome Announc.">
        <title>Draft Genome Sequence of Rhizobium mesoamericanum STM3625, a Nitrogen-Fixing Symbiont of Mimosa pudica Isolated in French Guiana (South America).</title>
        <authorList>
            <person name="Moulin L."/>
            <person name="Mornico D."/>
            <person name="Melkonian R."/>
            <person name="Klonowska A."/>
        </authorList>
    </citation>
    <scope>NUCLEOTIDE SEQUENCE [LARGE SCALE GENOMIC DNA]</scope>
    <source>
        <strain evidence="4 5">STM3625</strain>
    </source>
</reference>